<keyword evidence="5 6" id="KW-0472">Membrane</keyword>
<keyword evidence="4 6" id="KW-1133">Transmembrane helix</keyword>
<evidence type="ECO:0000256" key="1">
    <source>
        <dbReference type="ARBA" id="ARBA00004651"/>
    </source>
</evidence>
<dbReference type="AlphaFoldDB" id="A0A6L5QB27"/>
<keyword evidence="3 6" id="KW-0812">Transmembrane</keyword>
<evidence type="ECO:0008006" key="9">
    <source>
        <dbReference type="Google" id="ProtNLM"/>
    </source>
</evidence>
<feature type="transmembrane region" description="Helical" evidence="6">
    <location>
        <begin position="31"/>
        <end position="52"/>
    </location>
</feature>
<name>A0A6L5QB27_9BURK</name>
<organism evidence="7 8">
    <name type="scientific">Duganella alba</name>
    <dbReference type="NCBI Taxonomy" id="2666081"/>
    <lineage>
        <taxon>Bacteria</taxon>
        <taxon>Pseudomonadati</taxon>
        <taxon>Pseudomonadota</taxon>
        <taxon>Betaproteobacteria</taxon>
        <taxon>Burkholderiales</taxon>
        <taxon>Oxalobacteraceae</taxon>
        <taxon>Telluria group</taxon>
        <taxon>Duganella</taxon>
    </lineage>
</organism>
<comment type="caution">
    <text evidence="7">The sequence shown here is derived from an EMBL/GenBank/DDBJ whole genome shotgun (WGS) entry which is preliminary data.</text>
</comment>
<gene>
    <name evidence="7" type="ORF">GJ697_03945</name>
</gene>
<evidence type="ECO:0000256" key="2">
    <source>
        <dbReference type="ARBA" id="ARBA00022475"/>
    </source>
</evidence>
<evidence type="ECO:0000256" key="5">
    <source>
        <dbReference type="ARBA" id="ARBA00023136"/>
    </source>
</evidence>
<evidence type="ECO:0000256" key="3">
    <source>
        <dbReference type="ARBA" id="ARBA00022692"/>
    </source>
</evidence>
<reference evidence="7 8" key="1">
    <citation type="submission" date="2019-11" db="EMBL/GenBank/DDBJ databases">
        <title>Novel species isolated from a subtropical stream in China.</title>
        <authorList>
            <person name="Lu H."/>
        </authorList>
    </citation>
    <scope>NUCLEOTIDE SEQUENCE [LARGE SCALE GENOMIC DNA]</scope>
    <source>
        <strain evidence="7 8">FT25W</strain>
    </source>
</reference>
<evidence type="ECO:0000256" key="6">
    <source>
        <dbReference type="SAM" id="Phobius"/>
    </source>
</evidence>
<sequence>MKDTYNHASLGFNRFLRRLAVSSPTSISKPVFRVVALQFAIVTGFALLAWNIGGVIKAWSAAYGGAIAVIGSLMYAMIVARGSNDAKTALRAHVRAEVTKIFITVVLFVVALVLFQSASWLWLILGFAVATLAYWLSLLAI</sequence>
<dbReference type="EMBL" id="WKJM01000002">
    <property type="protein sequence ID" value="MRX06983.1"/>
    <property type="molecule type" value="Genomic_DNA"/>
</dbReference>
<dbReference type="Pfam" id="PF03899">
    <property type="entry name" value="ATP-synt_I"/>
    <property type="match status" value="1"/>
</dbReference>
<dbReference type="GO" id="GO:0005886">
    <property type="term" value="C:plasma membrane"/>
    <property type="evidence" value="ECO:0007669"/>
    <property type="project" value="UniProtKB-SubCell"/>
</dbReference>
<proteinExistence type="predicted"/>
<protein>
    <recommendedName>
        <fullName evidence="9">ATP synthase subunit I</fullName>
    </recommendedName>
</protein>
<dbReference type="Proteomes" id="UP000481037">
    <property type="component" value="Unassembled WGS sequence"/>
</dbReference>
<feature type="transmembrane region" description="Helical" evidence="6">
    <location>
        <begin position="98"/>
        <end position="115"/>
    </location>
</feature>
<feature type="transmembrane region" description="Helical" evidence="6">
    <location>
        <begin position="58"/>
        <end position="78"/>
    </location>
</feature>
<feature type="transmembrane region" description="Helical" evidence="6">
    <location>
        <begin position="121"/>
        <end position="140"/>
    </location>
</feature>
<evidence type="ECO:0000313" key="7">
    <source>
        <dbReference type="EMBL" id="MRX06983.1"/>
    </source>
</evidence>
<keyword evidence="2" id="KW-1003">Cell membrane</keyword>
<evidence type="ECO:0000256" key="4">
    <source>
        <dbReference type="ARBA" id="ARBA00022989"/>
    </source>
</evidence>
<dbReference type="InterPro" id="IPR005598">
    <property type="entry name" value="ATP_synth_I"/>
</dbReference>
<comment type="subcellular location">
    <subcellularLocation>
        <location evidence="1">Cell membrane</location>
        <topology evidence="1">Multi-pass membrane protein</topology>
    </subcellularLocation>
</comment>
<evidence type="ECO:0000313" key="8">
    <source>
        <dbReference type="Proteomes" id="UP000481037"/>
    </source>
</evidence>
<keyword evidence="8" id="KW-1185">Reference proteome</keyword>
<accession>A0A6L5QB27</accession>